<sequence length="455" mass="51826">EREELARFREEWKAEVRQRQTHTATTTSTFTASAPGQPQPDTIHAETTLRERPRFVPHIPPSSFAEAEMAGSSVAIAAAAVKSRDPASMPLPPKLNRALEVYEQAVSHEQRSELDEALRLYRQAFRLDENVAKVYEKLEYHARARTEGLPSLAQHKDFDAHVPGHAKQKSDGGIGDIVEGLDRVSLGKSAAGSKVATGTLAHLVADWPSNLVFEPEELKEPILIRILPDELLVHILQFLDVTSLERFATVNRKARMLTLDSSIWRYHAEEIYVPPQISEEEDIATLLSEHMSDYRRLYIEHPRIRLDGVYIAVCHYIRDGLSEHAWVNVSHLITYHRYLRFLPNGDVFSLLTNEEVPPQTVIPILNASLRMKGFYVGQWRLEGTTVYITNLMDPGGLSLRYTFQMMLELRSRPLGRWNRLDFKAYDSVSMESGEATPLALKNDRPFWFSKVRSYA</sequence>
<dbReference type="EMBL" id="MU274950">
    <property type="protein sequence ID" value="KAI0083944.1"/>
    <property type="molecule type" value="Genomic_DNA"/>
</dbReference>
<protein>
    <submittedName>
        <fullName evidence="1">Uncharacterized protein</fullName>
    </submittedName>
</protein>
<gene>
    <name evidence="1" type="ORF">BDY19DRAFT_899405</name>
</gene>
<organism evidence="1 2">
    <name type="scientific">Irpex rosettiformis</name>
    <dbReference type="NCBI Taxonomy" id="378272"/>
    <lineage>
        <taxon>Eukaryota</taxon>
        <taxon>Fungi</taxon>
        <taxon>Dikarya</taxon>
        <taxon>Basidiomycota</taxon>
        <taxon>Agaricomycotina</taxon>
        <taxon>Agaricomycetes</taxon>
        <taxon>Polyporales</taxon>
        <taxon>Irpicaceae</taxon>
        <taxon>Irpex</taxon>
    </lineage>
</organism>
<comment type="caution">
    <text evidence="1">The sequence shown here is derived from an EMBL/GenBank/DDBJ whole genome shotgun (WGS) entry which is preliminary data.</text>
</comment>
<feature type="non-terminal residue" evidence="1">
    <location>
        <position position="1"/>
    </location>
</feature>
<name>A0ACB8TPM8_9APHY</name>
<evidence type="ECO:0000313" key="2">
    <source>
        <dbReference type="Proteomes" id="UP001055072"/>
    </source>
</evidence>
<keyword evidence="2" id="KW-1185">Reference proteome</keyword>
<dbReference type="Proteomes" id="UP001055072">
    <property type="component" value="Unassembled WGS sequence"/>
</dbReference>
<accession>A0ACB8TPM8</accession>
<reference evidence="1" key="1">
    <citation type="journal article" date="2021" name="Environ. Microbiol.">
        <title>Gene family expansions and transcriptome signatures uncover fungal adaptations to wood decay.</title>
        <authorList>
            <person name="Hage H."/>
            <person name="Miyauchi S."/>
            <person name="Viragh M."/>
            <person name="Drula E."/>
            <person name="Min B."/>
            <person name="Chaduli D."/>
            <person name="Navarro D."/>
            <person name="Favel A."/>
            <person name="Norest M."/>
            <person name="Lesage-Meessen L."/>
            <person name="Balint B."/>
            <person name="Merenyi Z."/>
            <person name="de Eugenio L."/>
            <person name="Morin E."/>
            <person name="Martinez A.T."/>
            <person name="Baldrian P."/>
            <person name="Stursova M."/>
            <person name="Martinez M.J."/>
            <person name="Novotny C."/>
            <person name="Magnuson J.K."/>
            <person name="Spatafora J.W."/>
            <person name="Maurice S."/>
            <person name="Pangilinan J."/>
            <person name="Andreopoulos W."/>
            <person name="LaButti K."/>
            <person name="Hundley H."/>
            <person name="Na H."/>
            <person name="Kuo A."/>
            <person name="Barry K."/>
            <person name="Lipzen A."/>
            <person name="Henrissat B."/>
            <person name="Riley R."/>
            <person name="Ahrendt S."/>
            <person name="Nagy L.G."/>
            <person name="Grigoriev I.V."/>
            <person name="Martin F."/>
            <person name="Rosso M.N."/>
        </authorList>
    </citation>
    <scope>NUCLEOTIDE SEQUENCE</scope>
    <source>
        <strain evidence="1">CBS 384.51</strain>
    </source>
</reference>
<evidence type="ECO:0000313" key="1">
    <source>
        <dbReference type="EMBL" id="KAI0083944.1"/>
    </source>
</evidence>
<proteinExistence type="predicted"/>